<dbReference type="RefSeq" id="WP_015590184.1">
    <property type="nucleotide sequence ID" value="NC_021169.1"/>
</dbReference>
<dbReference type="HOGENOM" id="CLU_098907_0_0_2"/>
<dbReference type="PANTHER" id="PTHR19136">
    <property type="entry name" value="MOLYBDENUM COFACTOR GUANYLYLTRANSFERASE"/>
    <property type="match status" value="1"/>
</dbReference>
<protein>
    <submittedName>
        <fullName evidence="3">GTP:adenosylcobinamide-phosphate guanylyltransferase</fullName>
    </submittedName>
</protein>
<dbReference type="InterPro" id="IPR029044">
    <property type="entry name" value="Nucleotide-diphossugar_trans"/>
</dbReference>
<dbReference type="InterPro" id="IPR025877">
    <property type="entry name" value="MobA-like_NTP_Trfase"/>
</dbReference>
<dbReference type="GO" id="GO:0016779">
    <property type="term" value="F:nucleotidyltransferase activity"/>
    <property type="evidence" value="ECO:0007669"/>
    <property type="project" value="UniProtKB-KW"/>
</dbReference>
<dbReference type="EMBL" id="CP005290">
    <property type="protein sequence ID" value="AGK60585.1"/>
    <property type="molecule type" value="Genomic_DNA"/>
</dbReference>
<evidence type="ECO:0000256" key="1">
    <source>
        <dbReference type="ARBA" id="ARBA00022679"/>
    </source>
</evidence>
<dbReference type="Pfam" id="PF12804">
    <property type="entry name" value="NTP_transf_3"/>
    <property type="match status" value="1"/>
</dbReference>
<gene>
    <name evidence="3" type="ORF">Asulf_00564</name>
</gene>
<name>N0BKA7_9EURY</name>
<dbReference type="SUPFAM" id="SSF53448">
    <property type="entry name" value="Nucleotide-diphospho-sugar transferases"/>
    <property type="match status" value="1"/>
</dbReference>
<sequence length="182" mass="20472">MVLKVILAGGKSSRMGREKAVLKVGGKRLIERVLDAVLDTSSDCLVALSRNTPETERFCKQNEIPHIRTPGKGYVEDVVWILKEYGAFISISCDIPFIRKDDIKAIERAFSEDISLTGCISLKKIPKGSSCKIYRDRVLIGINTVSEGEEKFFEFENVLLALNINYPFDLYLANLFAKYLDS</sequence>
<dbReference type="eggNOG" id="arCOG01871">
    <property type="taxonomic scope" value="Archaea"/>
</dbReference>
<evidence type="ECO:0000313" key="3">
    <source>
        <dbReference type="EMBL" id="AGK60585.1"/>
    </source>
</evidence>
<proteinExistence type="predicted"/>
<dbReference type="Proteomes" id="UP000013307">
    <property type="component" value="Chromosome"/>
</dbReference>
<keyword evidence="3" id="KW-0548">Nucleotidyltransferase</keyword>
<dbReference type="Gene3D" id="3.90.550.10">
    <property type="entry name" value="Spore Coat Polysaccharide Biosynthesis Protein SpsA, Chain A"/>
    <property type="match status" value="1"/>
</dbReference>
<dbReference type="PANTHER" id="PTHR19136:SF86">
    <property type="entry name" value="ADENOSYLCOBINAMIDE-PHOSPHATE GUANYLYLTRANSFERASE"/>
    <property type="match status" value="1"/>
</dbReference>
<keyword evidence="1 3" id="KW-0808">Transferase</keyword>
<evidence type="ECO:0000313" key="4">
    <source>
        <dbReference type="Proteomes" id="UP000013307"/>
    </source>
</evidence>
<dbReference type="OrthoDB" id="9782at2157"/>
<keyword evidence="4" id="KW-1185">Reference proteome</keyword>
<reference evidence="3 4" key="1">
    <citation type="journal article" date="2013" name="Genome Announc.">
        <title>Complete Genome Sequence of the Thermophilic and Facultatively Chemolithoautotrophic Sulfate Reducer Archaeoglobus sulfaticallidus Strain PM70-1T.</title>
        <authorList>
            <person name="Stokke R."/>
            <person name="Hocking W.P."/>
            <person name="Steinsbu B.O."/>
            <person name="Steen I.H."/>
        </authorList>
    </citation>
    <scope>NUCLEOTIDE SEQUENCE [LARGE SCALE GENOMIC DNA]</scope>
    <source>
        <strain evidence="3">PM70-1</strain>
    </source>
</reference>
<feature type="domain" description="MobA-like NTP transferase" evidence="2">
    <location>
        <begin position="5"/>
        <end position="112"/>
    </location>
</feature>
<evidence type="ECO:0000259" key="2">
    <source>
        <dbReference type="Pfam" id="PF12804"/>
    </source>
</evidence>
<organism evidence="3 4">
    <name type="scientific">Archaeoglobus sulfaticallidus PM70-1</name>
    <dbReference type="NCBI Taxonomy" id="387631"/>
    <lineage>
        <taxon>Archaea</taxon>
        <taxon>Methanobacteriati</taxon>
        <taxon>Methanobacteriota</taxon>
        <taxon>Archaeoglobi</taxon>
        <taxon>Archaeoglobales</taxon>
        <taxon>Archaeoglobaceae</taxon>
        <taxon>Archaeoglobus</taxon>
    </lineage>
</organism>
<dbReference type="AlphaFoldDB" id="N0BKA7"/>
<dbReference type="STRING" id="387631.Asulf_00564"/>
<dbReference type="GeneID" id="15392207"/>
<dbReference type="KEGG" id="ast:Asulf_00564"/>
<accession>N0BKA7</accession>